<dbReference type="Gene3D" id="3.30.40.10">
    <property type="entry name" value="Zinc/RING finger domain, C3HC4 (zinc finger)"/>
    <property type="match status" value="1"/>
</dbReference>
<dbReference type="InterPro" id="IPR001878">
    <property type="entry name" value="Znf_CCHC"/>
</dbReference>
<dbReference type="CDD" id="cd16461">
    <property type="entry name" value="RING-H2_EL5-like"/>
    <property type="match status" value="1"/>
</dbReference>
<feature type="region of interest" description="Disordered" evidence="8">
    <location>
        <begin position="235"/>
        <end position="276"/>
    </location>
</feature>
<gene>
    <name evidence="12" type="ORF">U9M48_027474</name>
</gene>
<feature type="compositionally biased region" description="Polar residues" evidence="8">
    <location>
        <begin position="556"/>
        <end position="568"/>
    </location>
</feature>
<dbReference type="EC" id="2.3.2.27" evidence="2"/>
<proteinExistence type="inferred from homology"/>
<dbReference type="Pfam" id="PF13639">
    <property type="entry name" value="zf-RING_2"/>
    <property type="match status" value="1"/>
</dbReference>
<dbReference type="SMART" id="SM00343">
    <property type="entry name" value="ZnF_C2HC"/>
    <property type="match status" value="1"/>
</dbReference>
<keyword evidence="5" id="KW-0862">Zinc</keyword>
<dbReference type="GO" id="GO:0003676">
    <property type="term" value="F:nucleic acid binding"/>
    <property type="evidence" value="ECO:0007669"/>
    <property type="project" value="InterPro"/>
</dbReference>
<feature type="transmembrane region" description="Helical" evidence="9">
    <location>
        <begin position="1001"/>
        <end position="1018"/>
    </location>
</feature>
<evidence type="ECO:0000256" key="8">
    <source>
        <dbReference type="SAM" id="MobiDB-lite"/>
    </source>
</evidence>
<dbReference type="AlphaFoldDB" id="A0AAQ3TZI6"/>
<dbReference type="EMBL" id="CP144750">
    <property type="protein sequence ID" value="WVZ79952.1"/>
    <property type="molecule type" value="Genomic_DNA"/>
</dbReference>
<dbReference type="InterPro" id="IPR057670">
    <property type="entry name" value="SH3_retrovirus"/>
</dbReference>
<dbReference type="PANTHER" id="PTHR14155:SF529">
    <property type="entry name" value="OS06G0534900 PROTEIN"/>
    <property type="match status" value="1"/>
</dbReference>
<sequence length="1167" mass="129463">MSALARADVEFESNSTHGSNSDVRLIMASNSAQSSGFNLRSILDKEKLSGTNFTNWYRNLRVVLKQEKKEYFLEQPYLDEPGNGASVGNRRAYEKHCNDSLDVSCLMLATMSPELQKENEDSEAYNMIEELRGMFENQARVERYNTSKALFGSKLTEGSPVSPHVIKMIGHIEALDRLGFELDPELATDVILQSLPTSFKPFIMNYHMNGLDKTLTELHGMLQTTEDSIKKTSHHVMMVQRDSKRKRKGKGKGKAEDRIQKPRTDAKPKAGPSPSDKCFHCGDSGHWSRNCQKYLEEKKNKKGSETSASVNGLYVLDLEDAPILNINAKRLKPSDLNPAYMWHCRLGHINKKRVEKLHKDGLLDSFDYESFETCESCLLGKMTKAPFTGQATAFTLNRIPSKSVEKTPYEIWTGKSPKLSFLKIWGCETYVKRLTSNNLHPKSDKCYFVGYPRETKGYYFYNREEAKVLVARNGVFLEKEFLLKDETSRNQVQLEEVRETLENGSNPTDLQQDESSVEHPVETPLETLENGSNPTDLQQDESSVEHPVETPLETLENGSNPTDLQQDESSVEHSVETPLAPRRSQRAHRAPDRYMFLTMGRHDVLLLDKDEPNTYKEAVMGPDSEKWLEAMRSELKSMADNQVWNLVEPLDQVRPIECKWAFKKKIDADGNVHIYKARLVAKRFRQIQGVDYDETFSPVAMLKSIRILLAIAAYHDYVVWQIDVKMAFLNGNLSEGHCIAVKNILKYLRRTKDAFLVFLGEKELVVKGYTDAGFQTDKEDSRSQAGFVFCLNGGAVSWKSSKQDTVADSATEAEYIAASKVAKEAVWIRKFVSELGVVPSASCPLDLYCDNMGAIAQAKEPRLGSVMPTARLTETGPALPPPVGHYPSQVCFAKSSTASLQSTTQGHVKLPCQSISQPLPRCWPPRDAAIDSDPWVGVVSPMTRTRETRPASLENRPSSLVLVGADTMLTLHPRMVPSGAELEGGGGGEDHDDEGCVCYCIVASCVSLLLFVVLAAAVTVARACLITGAVVLLLALGGWLVPAAVNDDTAPPAAAARLAAHQHRCACGGVAADAALRALPTFAYEPPAAPSPEDDGNGKPRWSSVLCAVCLEDVQAGEMVRQLPACRHLFHVDCVDAWLRAHRTCPLCRCDLTPRNATAKADALPPV</sequence>
<dbReference type="PROSITE" id="PS50158">
    <property type="entry name" value="ZF_CCHC"/>
    <property type="match status" value="1"/>
</dbReference>
<reference evidence="12 13" key="1">
    <citation type="submission" date="2024-02" db="EMBL/GenBank/DDBJ databases">
        <title>High-quality chromosome-scale genome assembly of Pensacola bahiagrass (Paspalum notatum Flugge var. saurae).</title>
        <authorList>
            <person name="Vega J.M."/>
            <person name="Podio M."/>
            <person name="Orjuela J."/>
            <person name="Siena L.A."/>
            <person name="Pessino S.C."/>
            <person name="Combes M.C."/>
            <person name="Mariac C."/>
            <person name="Albertini E."/>
            <person name="Pupilli F."/>
            <person name="Ortiz J.P.A."/>
            <person name="Leblanc O."/>
        </authorList>
    </citation>
    <scope>NUCLEOTIDE SEQUENCE [LARGE SCALE GENOMIC DNA]</scope>
    <source>
        <strain evidence="12">R1</strain>
        <tissue evidence="12">Leaf</tissue>
    </source>
</reference>
<dbReference type="SMART" id="SM00184">
    <property type="entry name" value="RING"/>
    <property type="match status" value="1"/>
</dbReference>
<keyword evidence="3" id="KW-0479">Metal-binding</keyword>
<dbReference type="Pfam" id="PF25597">
    <property type="entry name" value="SH3_retrovirus"/>
    <property type="match status" value="1"/>
</dbReference>
<dbReference type="Pfam" id="PF07727">
    <property type="entry name" value="RVT_2"/>
    <property type="match status" value="1"/>
</dbReference>
<dbReference type="Gene3D" id="4.10.60.10">
    <property type="entry name" value="Zinc finger, CCHC-type"/>
    <property type="match status" value="1"/>
</dbReference>
<keyword evidence="4 7" id="KW-0863">Zinc-finger</keyword>
<comment type="similarity">
    <text evidence="6">Belongs to the RING-type zinc finger family. ATL subfamily.</text>
</comment>
<dbReference type="InterPro" id="IPR013103">
    <property type="entry name" value="RVT_2"/>
</dbReference>
<evidence type="ECO:0000256" key="6">
    <source>
        <dbReference type="ARBA" id="ARBA00024209"/>
    </source>
</evidence>
<dbReference type="FunFam" id="3.30.40.10:FF:000672">
    <property type="entry name" value="E3 ubiquitin-protein ligase ATL41"/>
    <property type="match status" value="1"/>
</dbReference>
<keyword evidence="9" id="KW-1133">Transmembrane helix</keyword>
<evidence type="ECO:0000256" key="4">
    <source>
        <dbReference type="ARBA" id="ARBA00022771"/>
    </source>
</evidence>
<feature type="compositionally biased region" description="Polar residues" evidence="8">
    <location>
        <begin position="502"/>
        <end position="514"/>
    </location>
</feature>
<dbReference type="SUPFAM" id="SSF57756">
    <property type="entry name" value="Retrovirus zinc finger-like domains"/>
    <property type="match status" value="1"/>
</dbReference>
<evidence type="ECO:0000256" key="5">
    <source>
        <dbReference type="ARBA" id="ARBA00022833"/>
    </source>
</evidence>
<feature type="domain" description="CCHC-type" evidence="11">
    <location>
        <begin position="277"/>
        <end position="293"/>
    </location>
</feature>
<comment type="catalytic activity">
    <reaction evidence="1">
        <text>S-ubiquitinyl-[E2 ubiquitin-conjugating enzyme]-L-cysteine + [acceptor protein]-L-lysine = [E2 ubiquitin-conjugating enzyme]-L-cysteine + N(6)-ubiquitinyl-[acceptor protein]-L-lysine.</text>
        <dbReference type="EC" id="2.3.2.27"/>
    </reaction>
</comment>
<evidence type="ECO:0000313" key="13">
    <source>
        <dbReference type="Proteomes" id="UP001341281"/>
    </source>
</evidence>
<dbReference type="Pfam" id="PF13976">
    <property type="entry name" value="gag_pre-integrs"/>
    <property type="match status" value="1"/>
</dbReference>
<dbReference type="GO" id="GO:0061630">
    <property type="term" value="F:ubiquitin protein ligase activity"/>
    <property type="evidence" value="ECO:0007669"/>
    <property type="project" value="UniProtKB-EC"/>
</dbReference>
<organism evidence="12 13">
    <name type="scientific">Paspalum notatum var. saurae</name>
    <dbReference type="NCBI Taxonomy" id="547442"/>
    <lineage>
        <taxon>Eukaryota</taxon>
        <taxon>Viridiplantae</taxon>
        <taxon>Streptophyta</taxon>
        <taxon>Embryophyta</taxon>
        <taxon>Tracheophyta</taxon>
        <taxon>Spermatophyta</taxon>
        <taxon>Magnoliopsida</taxon>
        <taxon>Liliopsida</taxon>
        <taxon>Poales</taxon>
        <taxon>Poaceae</taxon>
        <taxon>PACMAD clade</taxon>
        <taxon>Panicoideae</taxon>
        <taxon>Andropogonodae</taxon>
        <taxon>Paspaleae</taxon>
        <taxon>Paspalinae</taxon>
        <taxon>Paspalum</taxon>
    </lineage>
</organism>
<evidence type="ECO:0000259" key="10">
    <source>
        <dbReference type="PROSITE" id="PS50089"/>
    </source>
</evidence>
<dbReference type="PROSITE" id="PS50089">
    <property type="entry name" value="ZF_RING_2"/>
    <property type="match status" value="1"/>
</dbReference>
<keyword evidence="9" id="KW-0812">Transmembrane</keyword>
<dbReference type="Pfam" id="PF14223">
    <property type="entry name" value="Retrotran_gag_2"/>
    <property type="match status" value="1"/>
</dbReference>
<evidence type="ECO:0000256" key="1">
    <source>
        <dbReference type="ARBA" id="ARBA00000900"/>
    </source>
</evidence>
<name>A0AAQ3TZI6_PASNO</name>
<dbReference type="GO" id="GO:0008270">
    <property type="term" value="F:zinc ion binding"/>
    <property type="evidence" value="ECO:0007669"/>
    <property type="project" value="UniProtKB-KW"/>
</dbReference>
<evidence type="ECO:0000256" key="2">
    <source>
        <dbReference type="ARBA" id="ARBA00012483"/>
    </source>
</evidence>
<feature type="transmembrane region" description="Helical" evidence="9">
    <location>
        <begin position="1025"/>
        <end position="1045"/>
    </location>
</feature>
<evidence type="ECO:0000256" key="7">
    <source>
        <dbReference type="PROSITE-ProRule" id="PRU00047"/>
    </source>
</evidence>
<protein>
    <recommendedName>
        <fullName evidence="2">RING-type E3 ubiquitin transferase</fullName>
        <ecNumber evidence="2">2.3.2.27</ecNumber>
    </recommendedName>
</protein>
<dbReference type="PANTHER" id="PTHR14155">
    <property type="entry name" value="RING FINGER DOMAIN-CONTAINING"/>
    <property type="match status" value="1"/>
</dbReference>
<feature type="region of interest" description="Disordered" evidence="8">
    <location>
        <begin position="497"/>
        <end position="588"/>
    </location>
</feature>
<feature type="compositionally biased region" description="Basic residues" evidence="8">
    <location>
        <begin position="243"/>
        <end position="252"/>
    </location>
</feature>
<dbReference type="Proteomes" id="UP001341281">
    <property type="component" value="Chromosome 06"/>
</dbReference>
<keyword evidence="9" id="KW-0472">Membrane</keyword>
<feature type="domain" description="RING-type" evidence="10">
    <location>
        <begin position="1107"/>
        <end position="1149"/>
    </location>
</feature>
<dbReference type="SUPFAM" id="SSF57850">
    <property type="entry name" value="RING/U-box"/>
    <property type="match status" value="1"/>
</dbReference>
<accession>A0AAQ3TZI6</accession>
<dbReference type="InterPro" id="IPR036875">
    <property type="entry name" value="Znf_CCHC_sf"/>
</dbReference>
<feature type="compositionally biased region" description="Basic and acidic residues" evidence="8">
    <location>
        <begin position="253"/>
        <end position="268"/>
    </location>
</feature>
<evidence type="ECO:0000259" key="11">
    <source>
        <dbReference type="PROSITE" id="PS50158"/>
    </source>
</evidence>
<evidence type="ECO:0000256" key="3">
    <source>
        <dbReference type="ARBA" id="ARBA00022723"/>
    </source>
</evidence>
<dbReference type="InterPro" id="IPR001841">
    <property type="entry name" value="Znf_RING"/>
</dbReference>
<keyword evidence="13" id="KW-1185">Reference proteome</keyword>
<dbReference type="InterPro" id="IPR053238">
    <property type="entry name" value="RING-H2_zinc_finger"/>
</dbReference>
<evidence type="ECO:0000256" key="9">
    <source>
        <dbReference type="SAM" id="Phobius"/>
    </source>
</evidence>
<dbReference type="Pfam" id="PF00098">
    <property type="entry name" value="zf-CCHC"/>
    <property type="match status" value="1"/>
</dbReference>
<dbReference type="InterPro" id="IPR013083">
    <property type="entry name" value="Znf_RING/FYVE/PHD"/>
</dbReference>
<dbReference type="InterPro" id="IPR025724">
    <property type="entry name" value="GAG-pre-integrase_dom"/>
</dbReference>
<feature type="compositionally biased region" description="Polar residues" evidence="8">
    <location>
        <begin position="529"/>
        <end position="541"/>
    </location>
</feature>
<evidence type="ECO:0000313" key="12">
    <source>
        <dbReference type="EMBL" id="WVZ79952.1"/>
    </source>
</evidence>
<dbReference type="CDD" id="cd09272">
    <property type="entry name" value="RNase_HI_RT_Ty1"/>
    <property type="match status" value="1"/>
</dbReference>